<keyword evidence="4" id="KW-0963">Cytoplasm</keyword>
<proteinExistence type="inferred from homology"/>
<comment type="similarity">
    <text evidence="2">Belongs to the methyltransferase superfamily. L-isoaspartyl/D-aspartyl protein methyltransferase family.</text>
</comment>
<evidence type="ECO:0000256" key="2">
    <source>
        <dbReference type="ARBA" id="ARBA00005369"/>
    </source>
</evidence>
<keyword evidence="7" id="KW-0949">S-adenosyl-L-methionine</keyword>
<keyword evidence="6 8" id="KW-0808">Transferase</keyword>
<dbReference type="SUPFAM" id="SSF53335">
    <property type="entry name" value="S-adenosyl-L-methionine-dependent methyltransferases"/>
    <property type="match status" value="1"/>
</dbReference>
<evidence type="ECO:0000256" key="6">
    <source>
        <dbReference type="ARBA" id="ARBA00022679"/>
    </source>
</evidence>
<evidence type="ECO:0000256" key="1">
    <source>
        <dbReference type="ARBA" id="ARBA00004496"/>
    </source>
</evidence>
<evidence type="ECO:0000256" key="7">
    <source>
        <dbReference type="ARBA" id="ARBA00022691"/>
    </source>
</evidence>
<comment type="subcellular location">
    <subcellularLocation>
        <location evidence="1">Cytoplasm</location>
    </subcellularLocation>
</comment>
<dbReference type="GO" id="GO:0004719">
    <property type="term" value="F:protein-L-isoaspartate (D-aspartate) O-methyltransferase activity"/>
    <property type="evidence" value="ECO:0000318"/>
    <property type="project" value="GO_Central"/>
</dbReference>
<dbReference type="Gene3D" id="3.40.50.150">
    <property type="entry name" value="Vaccinia Virus protein VP39"/>
    <property type="match status" value="1"/>
</dbReference>
<reference evidence="8 9" key="1">
    <citation type="journal article" date="2014" name="Nat. Commun.">
        <title>Klebsormidium flaccidum genome reveals primary factors for plant terrestrial adaptation.</title>
        <authorList>
            <person name="Hori K."/>
            <person name="Maruyama F."/>
            <person name="Fujisawa T."/>
            <person name="Togashi T."/>
            <person name="Yamamoto N."/>
            <person name="Seo M."/>
            <person name="Sato S."/>
            <person name="Yamada T."/>
            <person name="Mori H."/>
            <person name="Tajima N."/>
            <person name="Moriyama T."/>
            <person name="Ikeuchi M."/>
            <person name="Watanabe M."/>
            <person name="Wada H."/>
            <person name="Kobayashi K."/>
            <person name="Saito M."/>
            <person name="Masuda T."/>
            <person name="Sasaki-Sekimoto Y."/>
            <person name="Mashiguchi K."/>
            <person name="Awai K."/>
            <person name="Shimojima M."/>
            <person name="Masuda S."/>
            <person name="Iwai M."/>
            <person name="Nobusawa T."/>
            <person name="Narise T."/>
            <person name="Kondo S."/>
            <person name="Saito H."/>
            <person name="Sato R."/>
            <person name="Murakawa M."/>
            <person name="Ihara Y."/>
            <person name="Oshima-Yamada Y."/>
            <person name="Ohtaka K."/>
            <person name="Satoh M."/>
            <person name="Sonobe K."/>
            <person name="Ishii M."/>
            <person name="Ohtani R."/>
            <person name="Kanamori-Sato M."/>
            <person name="Honoki R."/>
            <person name="Miyazaki D."/>
            <person name="Mochizuki H."/>
            <person name="Umetsu J."/>
            <person name="Higashi K."/>
            <person name="Shibata D."/>
            <person name="Kamiya Y."/>
            <person name="Sato N."/>
            <person name="Nakamura Y."/>
            <person name="Tabata S."/>
            <person name="Ida S."/>
            <person name="Kurokawa K."/>
            <person name="Ohta H."/>
        </authorList>
    </citation>
    <scope>NUCLEOTIDE SEQUENCE [LARGE SCALE GENOMIC DNA]</scope>
    <source>
        <strain evidence="8 9">NIES-2285</strain>
    </source>
</reference>
<gene>
    <name evidence="8" type="ORF">KFL_004560190</name>
</gene>
<evidence type="ECO:0000256" key="5">
    <source>
        <dbReference type="ARBA" id="ARBA00022603"/>
    </source>
</evidence>
<dbReference type="EMBL" id="DF237405">
    <property type="protein sequence ID" value="GAQ88758.1"/>
    <property type="molecule type" value="Genomic_DNA"/>
</dbReference>
<accession>A0A1Y1IKZ1</accession>
<dbReference type="EC" id="2.1.1.77" evidence="3"/>
<dbReference type="AlphaFoldDB" id="A0A1Y1IKZ1"/>
<dbReference type="PANTHER" id="PTHR11579">
    <property type="entry name" value="PROTEIN-L-ISOASPARTATE O-METHYLTRANSFERASE"/>
    <property type="match status" value="1"/>
</dbReference>
<protein>
    <recommendedName>
        <fullName evidence="3">protein-L-isoaspartate(D-aspartate) O-methyltransferase</fullName>
        <ecNumber evidence="3">2.1.1.77</ecNumber>
    </recommendedName>
</protein>
<keyword evidence="9" id="KW-1185">Reference proteome</keyword>
<evidence type="ECO:0000256" key="4">
    <source>
        <dbReference type="ARBA" id="ARBA00022490"/>
    </source>
</evidence>
<dbReference type="STRING" id="105231.A0A1Y1IKZ1"/>
<dbReference type="Proteomes" id="UP000054558">
    <property type="component" value="Unassembled WGS sequence"/>
</dbReference>
<evidence type="ECO:0000313" key="9">
    <source>
        <dbReference type="Proteomes" id="UP000054558"/>
    </source>
</evidence>
<name>A0A1Y1IKZ1_KLENI</name>
<sequence length="358" mass="39502">MLDCNPTIANLSPFRTPLPAPSLKVGRRLSAQPAKYARGGPGRKPVGVNARRHGGCSTICAFEGSFAERPLAAEARRLQESDPEAKHEVQATKPIQLYGRPTEWPDYGIGPRQQKRELLERLRREGYFVSDRVEKAMHDIDRGAFMPETATIGRYSNLVVELGYNTFMHKPSYHAKVLETLEPYLQPGARVLEVGSGSGYLTACMALLVGERGKAVALDHIPELIYAMRKSVQQTPAQKLVDAGALSFVVGDGRAGAPEFAPYDVVILLEYSPRLTLPVYTQVKEDGILLTYAINPGEIEFEQKLMRRRRTGEVDEVGRVVGSGDCSFEALQVVHVNQEGYSPMLTKAAQRGAGFVYR</sequence>
<dbReference type="PANTHER" id="PTHR11579:SF0">
    <property type="entry name" value="PROTEIN-L-ISOASPARTATE(D-ASPARTATE) O-METHYLTRANSFERASE"/>
    <property type="match status" value="1"/>
</dbReference>
<dbReference type="GO" id="GO:0032259">
    <property type="term" value="P:methylation"/>
    <property type="evidence" value="ECO:0007669"/>
    <property type="project" value="UniProtKB-KW"/>
</dbReference>
<dbReference type="OrthoDB" id="73890at2759"/>
<dbReference type="CDD" id="cd02440">
    <property type="entry name" value="AdoMet_MTases"/>
    <property type="match status" value="1"/>
</dbReference>
<keyword evidence="5 8" id="KW-0489">Methyltransferase</keyword>
<dbReference type="InterPro" id="IPR029063">
    <property type="entry name" value="SAM-dependent_MTases_sf"/>
</dbReference>
<evidence type="ECO:0000313" key="8">
    <source>
        <dbReference type="EMBL" id="GAQ88758.1"/>
    </source>
</evidence>
<organism evidence="8 9">
    <name type="scientific">Klebsormidium nitens</name>
    <name type="common">Green alga</name>
    <name type="synonym">Ulothrix nitens</name>
    <dbReference type="NCBI Taxonomy" id="105231"/>
    <lineage>
        <taxon>Eukaryota</taxon>
        <taxon>Viridiplantae</taxon>
        <taxon>Streptophyta</taxon>
        <taxon>Klebsormidiophyceae</taxon>
        <taxon>Klebsormidiales</taxon>
        <taxon>Klebsormidiaceae</taxon>
        <taxon>Klebsormidium</taxon>
    </lineage>
</organism>
<dbReference type="InterPro" id="IPR000682">
    <property type="entry name" value="PCMT"/>
</dbReference>
<dbReference type="GO" id="GO:0005737">
    <property type="term" value="C:cytoplasm"/>
    <property type="evidence" value="ECO:0000318"/>
    <property type="project" value="GO_Central"/>
</dbReference>
<dbReference type="Pfam" id="PF01135">
    <property type="entry name" value="PCMT"/>
    <property type="match status" value="1"/>
</dbReference>
<evidence type="ECO:0000256" key="3">
    <source>
        <dbReference type="ARBA" id="ARBA00011890"/>
    </source>
</evidence>